<dbReference type="PANTHER" id="PTHR12444:SF8">
    <property type="entry name" value="PROTEIN EFR3 HOMOLOG CMP44E"/>
    <property type="match status" value="1"/>
</dbReference>
<dbReference type="EMBL" id="CH963846">
    <property type="protein sequence ID" value="KRF97585.1"/>
    <property type="molecule type" value="Genomic_DNA"/>
</dbReference>
<evidence type="ECO:0000256" key="1">
    <source>
        <dbReference type="ARBA" id="ARBA00010216"/>
    </source>
</evidence>
<accession>A0A0Q9WZH5</accession>
<name>A0A0Q9WZH5_DROWI</name>
<dbReference type="GO" id="GO:0072659">
    <property type="term" value="P:protein localization to plasma membrane"/>
    <property type="evidence" value="ECO:0007669"/>
    <property type="project" value="TreeGrafter"/>
</dbReference>
<dbReference type="PANTHER" id="PTHR12444">
    <property type="entry name" value="PROTEIN EFR3 HOMOLOG CMP44E"/>
    <property type="match status" value="1"/>
</dbReference>
<organism evidence="2 3">
    <name type="scientific">Drosophila willistoni</name>
    <name type="common">Fruit fly</name>
    <dbReference type="NCBI Taxonomy" id="7260"/>
    <lineage>
        <taxon>Eukaryota</taxon>
        <taxon>Metazoa</taxon>
        <taxon>Ecdysozoa</taxon>
        <taxon>Arthropoda</taxon>
        <taxon>Hexapoda</taxon>
        <taxon>Insecta</taxon>
        <taxon>Pterygota</taxon>
        <taxon>Neoptera</taxon>
        <taxon>Endopterygota</taxon>
        <taxon>Diptera</taxon>
        <taxon>Brachycera</taxon>
        <taxon>Muscomorpha</taxon>
        <taxon>Ephydroidea</taxon>
        <taxon>Drosophilidae</taxon>
        <taxon>Drosophila</taxon>
        <taxon>Sophophora</taxon>
    </lineage>
</organism>
<dbReference type="InterPro" id="IPR049152">
    <property type="entry name" value="EFR3-like_ARM"/>
</dbReference>
<evidence type="ECO:0000313" key="3">
    <source>
        <dbReference type="Proteomes" id="UP000007798"/>
    </source>
</evidence>
<keyword evidence="3" id="KW-1185">Reference proteome</keyword>
<dbReference type="Pfam" id="PF21052">
    <property type="entry name" value="EFR3_ARM"/>
    <property type="match status" value="1"/>
</dbReference>
<dbReference type="SUPFAM" id="SSF48371">
    <property type="entry name" value="ARM repeat"/>
    <property type="match status" value="1"/>
</dbReference>
<dbReference type="AlphaFoldDB" id="A0A0Q9WZH5"/>
<reference evidence="2 3" key="1">
    <citation type="journal article" date="2007" name="Nature">
        <title>Evolution of genes and genomes on the Drosophila phylogeny.</title>
        <authorList>
            <consortium name="Drosophila 12 Genomes Consortium"/>
            <person name="Clark A.G."/>
            <person name="Eisen M.B."/>
            <person name="Smith D.R."/>
            <person name="Bergman C.M."/>
            <person name="Oliver B."/>
            <person name="Markow T.A."/>
            <person name="Kaufman T.C."/>
            <person name="Kellis M."/>
            <person name="Gelbart W."/>
            <person name="Iyer V.N."/>
            <person name="Pollard D.A."/>
            <person name="Sackton T.B."/>
            <person name="Larracuente A.M."/>
            <person name="Singh N.D."/>
            <person name="Abad J.P."/>
            <person name="Abt D.N."/>
            <person name="Adryan B."/>
            <person name="Aguade M."/>
            <person name="Akashi H."/>
            <person name="Anderson W.W."/>
            <person name="Aquadro C.F."/>
            <person name="Ardell D.H."/>
            <person name="Arguello R."/>
            <person name="Artieri C.G."/>
            <person name="Barbash D.A."/>
            <person name="Barker D."/>
            <person name="Barsanti P."/>
            <person name="Batterham P."/>
            <person name="Batzoglou S."/>
            <person name="Begun D."/>
            <person name="Bhutkar A."/>
            <person name="Blanco E."/>
            <person name="Bosak S.A."/>
            <person name="Bradley R.K."/>
            <person name="Brand A.D."/>
            <person name="Brent M.R."/>
            <person name="Brooks A.N."/>
            <person name="Brown R.H."/>
            <person name="Butlin R.K."/>
            <person name="Caggese C."/>
            <person name="Calvi B.R."/>
            <person name="Bernardo de Carvalho A."/>
            <person name="Caspi A."/>
            <person name="Castrezana S."/>
            <person name="Celniker S.E."/>
            <person name="Chang J.L."/>
            <person name="Chapple C."/>
            <person name="Chatterji S."/>
            <person name="Chinwalla A."/>
            <person name="Civetta A."/>
            <person name="Clifton S.W."/>
            <person name="Comeron J.M."/>
            <person name="Costello J.C."/>
            <person name="Coyne J.A."/>
            <person name="Daub J."/>
            <person name="David R.G."/>
            <person name="Delcher A.L."/>
            <person name="Delehaunty K."/>
            <person name="Do C.B."/>
            <person name="Ebling H."/>
            <person name="Edwards K."/>
            <person name="Eickbush T."/>
            <person name="Evans J.D."/>
            <person name="Filipski A."/>
            <person name="Findeiss S."/>
            <person name="Freyhult E."/>
            <person name="Fulton L."/>
            <person name="Fulton R."/>
            <person name="Garcia A.C."/>
            <person name="Gardiner A."/>
            <person name="Garfield D.A."/>
            <person name="Garvin B.E."/>
            <person name="Gibson G."/>
            <person name="Gilbert D."/>
            <person name="Gnerre S."/>
            <person name="Godfrey J."/>
            <person name="Good R."/>
            <person name="Gotea V."/>
            <person name="Gravely B."/>
            <person name="Greenberg A.J."/>
            <person name="Griffiths-Jones S."/>
            <person name="Gross S."/>
            <person name="Guigo R."/>
            <person name="Gustafson E.A."/>
            <person name="Haerty W."/>
            <person name="Hahn M.W."/>
            <person name="Halligan D.L."/>
            <person name="Halpern A.L."/>
            <person name="Halter G.M."/>
            <person name="Han M.V."/>
            <person name="Heger A."/>
            <person name="Hillier L."/>
            <person name="Hinrichs A.S."/>
            <person name="Holmes I."/>
            <person name="Hoskins R.A."/>
            <person name="Hubisz M.J."/>
            <person name="Hultmark D."/>
            <person name="Huntley M.A."/>
            <person name="Jaffe D.B."/>
            <person name="Jagadeeshan S."/>
            <person name="Jeck W.R."/>
            <person name="Johnson J."/>
            <person name="Jones C.D."/>
            <person name="Jordan W.C."/>
            <person name="Karpen G.H."/>
            <person name="Kataoka E."/>
            <person name="Keightley P.D."/>
            <person name="Kheradpour P."/>
            <person name="Kirkness E.F."/>
            <person name="Koerich L.B."/>
            <person name="Kristiansen K."/>
            <person name="Kudrna D."/>
            <person name="Kulathinal R.J."/>
            <person name="Kumar S."/>
            <person name="Kwok R."/>
            <person name="Lander E."/>
            <person name="Langley C.H."/>
            <person name="Lapoint R."/>
            <person name="Lazzaro B.P."/>
            <person name="Lee S.J."/>
            <person name="Levesque L."/>
            <person name="Li R."/>
            <person name="Lin C.F."/>
            <person name="Lin M.F."/>
            <person name="Lindblad-Toh K."/>
            <person name="Llopart A."/>
            <person name="Long M."/>
            <person name="Low L."/>
            <person name="Lozovsky E."/>
            <person name="Lu J."/>
            <person name="Luo M."/>
            <person name="Machado C.A."/>
            <person name="Makalowski W."/>
            <person name="Marzo M."/>
            <person name="Matsuda M."/>
            <person name="Matzkin L."/>
            <person name="McAllister B."/>
            <person name="McBride C.S."/>
            <person name="McKernan B."/>
            <person name="McKernan K."/>
            <person name="Mendez-Lago M."/>
            <person name="Minx P."/>
            <person name="Mollenhauer M.U."/>
            <person name="Montooth K."/>
            <person name="Mount S.M."/>
            <person name="Mu X."/>
            <person name="Myers E."/>
            <person name="Negre B."/>
            <person name="Newfeld S."/>
            <person name="Nielsen R."/>
            <person name="Noor M.A."/>
            <person name="O'Grady P."/>
            <person name="Pachter L."/>
            <person name="Papaceit M."/>
            <person name="Parisi M.J."/>
            <person name="Parisi M."/>
            <person name="Parts L."/>
            <person name="Pedersen J.S."/>
            <person name="Pesole G."/>
            <person name="Phillippy A.M."/>
            <person name="Ponting C.P."/>
            <person name="Pop M."/>
            <person name="Porcelli D."/>
            <person name="Powell J.R."/>
            <person name="Prohaska S."/>
            <person name="Pruitt K."/>
            <person name="Puig M."/>
            <person name="Quesneville H."/>
            <person name="Ram K.R."/>
            <person name="Rand D."/>
            <person name="Rasmussen M.D."/>
            <person name="Reed L.K."/>
            <person name="Reenan R."/>
            <person name="Reily A."/>
            <person name="Remington K.A."/>
            <person name="Rieger T.T."/>
            <person name="Ritchie M.G."/>
            <person name="Robin C."/>
            <person name="Rogers Y.H."/>
            <person name="Rohde C."/>
            <person name="Rozas J."/>
            <person name="Rubenfield M.J."/>
            <person name="Ruiz A."/>
            <person name="Russo S."/>
            <person name="Salzberg S.L."/>
            <person name="Sanchez-Gracia A."/>
            <person name="Saranga D.J."/>
            <person name="Sato H."/>
            <person name="Schaeffer S.W."/>
            <person name="Schatz M.C."/>
            <person name="Schlenke T."/>
            <person name="Schwartz R."/>
            <person name="Segarra C."/>
            <person name="Singh R.S."/>
            <person name="Sirot L."/>
            <person name="Sirota M."/>
            <person name="Sisneros N.B."/>
            <person name="Smith C.D."/>
            <person name="Smith T.F."/>
            <person name="Spieth J."/>
            <person name="Stage D.E."/>
            <person name="Stark A."/>
            <person name="Stephan W."/>
            <person name="Strausberg R.L."/>
            <person name="Strempel S."/>
            <person name="Sturgill D."/>
            <person name="Sutton G."/>
            <person name="Sutton G.G."/>
            <person name="Tao W."/>
            <person name="Teichmann S."/>
            <person name="Tobari Y.N."/>
            <person name="Tomimura Y."/>
            <person name="Tsolas J.M."/>
            <person name="Valente V.L."/>
            <person name="Venter E."/>
            <person name="Venter J.C."/>
            <person name="Vicario S."/>
            <person name="Vieira F.G."/>
            <person name="Vilella A.J."/>
            <person name="Villasante A."/>
            <person name="Walenz B."/>
            <person name="Wang J."/>
            <person name="Wasserman M."/>
            <person name="Watts T."/>
            <person name="Wilson D."/>
            <person name="Wilson R.K."/>
            <person name="Wing R.A."/>
            <person name="Wolfner M.F."/>
            <person name="Wong A."/>
            <person name="Wong G.K."/>
            <person name="Wu C.I."/>
            <person name="Wu G."/>
            <person name="Yamamoto D."/>
            <person name="Yang H.P."/>
            <person name="Yang S.P."/>
            <person name="Yorke J.A."/>
            <person name="Yoshida K."/>
            <person name="Zdobnov E."/>
            <person name="Zhang P."/>
            <person name="Zhang Y."/>
            <person name="Zimin A.V."/>
            <person name="Baldwin J."/>
            <person name="Abdouelleil A."/>
            <person name="Abdulkadir J."/>
            <person name="Abebe A."/>
            <person name="Abera B."/>
            <person name="Abreu J."/>
            <person name="Acer S.C."/>
            <person name="Aftuck L."/>
            <person name="Alexander A."/>
            <person name="An P."/>
            <person name="Anderson E."/>
            <person name="Anderson S."/>
            <person name="Arachi H."/>
            <person name="Azer M."/>
            <person name="Bachantsang P."/>
            <person name="Barry A."/>
            <person name="Bayul T."/>
            <person name="Berlin A."/>
            <person name="Bessette D."/>
            <person name="Bloom T."/>
            <person name="Blye J."/>
            <person name="Boguslavskiy L."/>
            <person name="Bonnet C."/>
            <person name="Boukhgalter B."/>
            <person name="Bourzgui I."/>
            <person name="Brown A."/>
            <person name="Cahill P."/>
            <person name="Channer S."/>
            <person name="Cheshatsang Y."/>
            <person name="Chuda L."/>
            <person name="Citroen M."/>
            <person name="Collymore A."/>
            <person name="Cooke P."/>
            <person name="Costello M."/>
            <person name="D'Aco K."/>
            <person name="Daza R."/>
            <person name="De Haan G."/>
            <person name="DeGray S."/>
            <person name="DeMaso C."/>
            <person name="Dhargay N."/>
            <person name="Dooley K."/>
            <person name="Dooley E."/>
            <person name="Doricent M."/>
            <person name="Dorje P."/>
            <person name="Dorjee K."/>
            <person name="Dupes A."/>
            <person name="Elong R."/>
            <person name="Falk J."/>
            <person name="Farina A."/>
            <person name="Faro S."/>
            <person name="Ferguson D."/>
            <person name="Fisher S."/>
            <person name="Foley C.D."/>
            <person name="Franke A."/>
            <person name="Friedrich D."/>
            <person name="Gadbois L."/>
            <person name="Gearin G."/>
            <person name="Gearin C.R."/>
            <person name="Giannoukos G."/>
            <person name="Goode T."/>
            <person name="Graham J."/>
            <person name="Grandbois E."/>
            <person name="Grewal S."/>
            <person name="Gyaltsen K."/>
            <person name="Hafez N."/>
            <person name="Hagos B."/>
            <person name="Hall J."/>
            <person name="Henson C."/>
            <person name="Hollinger A."/>
            <person name="Honan T."/>
            <person name="Huard M.D."/>
            <person name="Hughes L."/>
            <person name="Hurhula B."/>
            <person name="Husby M.E."/>
            <person name="Kamat A."/>
            <person name="Kanga B."/>
            <person name="Kashin S."/>
            <person name="Khazanovich D."/>
            <person name="Kisner P."/>
            <person name="Lance K."/>
            <person name="Lara M."/>
            <person name="Lee W."/>
            <person name="Lennon N."/>
            <person name="Letendre F."/>
            <person name="LeVine R."/>
            <person name="Lipovsky A."/>
            <person name="Liu X."/>
            <person name="Liu J."/>
            <person name="Liu S."/>
            <person name="Lokyitsang T."/>
            <person name="Lokyitsang Y."/>
            <person name="Lubonja R."/>
            <person name="Lui A."/>
            <person name="MacDonald P."/>
            <person name="Magnisalis V."/>
            <person name="Maru K."/>
            <person name="Matthews C."/>
            <person name="McCusker W."/>
            <person name="McDonough S."/>
            <person name="Mehta T."/>
            <person name="Meldrim J."/>
            <person name="Meneus L."/>
            <person name="Mihai O."/>
            <person name="Mihalev A."/>
            <person name="Mihova T."/>
            <person name="Mittelman R."/>
            <person name="Mlenga V."/>
            <person name="Montmayeur A."/>
            <person name="Mulrain L."/>
            <person name="Navidi A."/>
            <person name="Naylor J."/>
            <person name="Negash T."/>
            <person name="Nguyen T."/>
            <person name="Nguyen N."/>
            <person name="Nicol R."/>
            <person name="Norbu C."/>
            <person name="Norbu N."/>
            <person name="Novod N."/>
            <person name="O'Neill B."/>
            <person name="Osman S."/>
            <person name="Markiewicz E."/>
            <person name="Oyono O.L."/>
            <person name="Patti C."/>
            <person name="Phunkhang P."/>
            <person name="Pierre F."/>
            <person name="Priest M."/>
            <person name="Raghuraman S."/>
            <person name="Rege F."/>
            <person name="Reyes R."/>
            <person name="Rise C."/>
            <person name="Rogov P."/>
            <person name="Ross K."/>
            <person name="Ryan E."/>
            <person name="Settipalli S."/>
            <person name="Shea T."/>
            <person name="Sherpa N."/>
            <person name="Shi L."/>
            <person name="Shih D."/>
            <person name="Sparrow T."/>
            <person name="Spaulding J."/>
            <person name="Stalker J."/>
            <person name="Stange-Thomann N."/>
            <person name="Stavropoulos S."/>
            <person name="Stone C."/>
            <person name="Strader C."/>
            <person name="Tesfaye S."/>
            <person name="Thomson T."/>
            <person name="Thoulutsang Y."/>
            <person name="Thoulutsang D."/>
            <person name="Topham K."/>
            <person name="Topping I."/>
            <person name="Tsamla T."/>
            <person name="Vassiliev H."/>
            <person name="Vo A."/>
            <person name="Wangchuk T."/>
            <person name="Wangdi T."/>
            <person name="Weiand M."/>
            <person name="Wilkinson J."/>
            <person name="Wilson A."/>
            <person name="Yadav S."/>
            <person name="Young G."/>
            <person name="Yu Q."/>
            <person name="Zembek L."/>
            <person name="Zhong D."/>
            <person name="Zimmer A."/>
            <person name="Zwirko Z."/>
            <person name="Jaffe D.B."/>
            <person name="Alvarez P."/>
            <person name="Brockman W."/>
            <person name="Butler J."/>
            <person name="Chin C."/>
            <person name="Gnerre S."/>
            <person name="Grabherr M."/>
            <person name="Kleber M."/>
            <person name="Mauceli E."/>
            <person name="MacCallum I."/>
        </authorList>
    </citation>
    <scope>NUCLEOTIDE SEQUENCE [LARGE SCALE GENOMIC DNA]</scope>
    <source>
        <strain evidence="3">Tucson 14030-0811.24</strain>
    </source>
</reference>
<dbReference type="Gene3D" id="1.25.10.10">
    <property type="entry name" value="Leucine-rich Repeat Variant"/>
    <property type="match status" value="1"/>
</dbReference>
<dbReference type="InterPro" id="IPR016024">
    <property type="entry name" value="ARM-type_fold"/>
</dbReference>
<comment type="similarity">
    <text evidence="1">Belongs to the EFR3 family.</text>
</comment>
<dbReference type="Proteomes" id="UP000007798">
    <property type="component" value="Unassembled WGS sequence"/>
</dbReference>
<evidence type="ECO:0000313" key="2">
    <source>
        <dbReference type="EMBL" id="KRF97585.1"/>
    </source>
</evidence>
<dbReference type="InterPro" id="IPR011989">
    <property type="entry name" value="ARM-like"/>
</dbReference>
<dbReference type="FunFam" id="1.25.10.10:FF:000422">
    <property type="entry name" value="Stambha A, isoform D"/>
    <property type="match status" value="1"/>
</dbReference>
<proteinExistence type="inferred from homology"/>
<protein>
    <submittedName>
        <fullName evidence="2">Uncharacterized protein, isoform B</fullName>
    </submittedName>
</protein>
<sequence>MALIRCCFEPPELPEFFDSFVQKCTDSSCCCGCCSALRPRYKRLVDNIFPVNPEDGLVKSNMEKLTFYSLSSPDKLDRIGEYLYQKATKDINRKRYKLAEIAMEAMDLLLQACHAQTTLNLFVESFLRMVQKLLEDNNPNLKIMATNSFVKFANINEDTPSYHRRYDFFISKFSSMCHSSESQDLRDSLRLAGIKGLQGVIRKTVSDDLVENIWEAQHMEKIVPSLLFNMQSGDMTPVEDATNVTPPVLAEEVLRELVGRASFGHIRSVLKPLLTHLDRHELWVPNTFAIHTFRIVMISIQPQYSYTVVETLMQHLDSNFKSSPKTRTSLAVVLSKIIAIAAGESVGPSALDIINNLLTHLRTSVSTTTEITTEESQYQEALINALGEFANHHPDYQKIEIMLFIMNTVPDLSKKSKSDQMLQNILLKSLLKVGTQYSTVSFEKAFPASFLQPLLKMARAPHDPTRMIVMQIFQALLDRHQNEQVLSNVSVKPYPALSQEPPSRSDIIFTHKYGANIMQALIDSMALSDRVDPLSSSYNTAALLIVEMSCSETVQEFLLFILGIQQVASTVETLGAVHKCNLHAIAISLLVLISRVTGINNLLEYAQKIIDARREEAAYYLPPLLEPKKMSSKNLNLSLPHLSIDKLALGECLQNAGMDAQRLNTGAPYTLHQTDHPGHRHSWVESVSNMTQRNSSADLTVYNGDVDSVNSSPGVTKKILAPEFNFDAMKRALAEPTETAKKEQRERQMQIVQTFREGEFDDLMRRTEPKHELIQNRLNELFNSLAVERQITQSDNKTAQSQASHEKPVYETNFPELFYY</sequence>
<gene>
    <name evidence="2" type="primary">Dwil\GK20943</name>
    <name evidence="2" type="ORF">Dwil_GK20943</name>
</gene>
<dbReference type="InterPro" id="IPR051851">
    <property type="entry name" value="EFR3_Homologs"/>
</dbReference>
<dbReference type="OrthoDB" id="19232at2759"/>
<dbReference type="GO" id="GO:0005886">
    <property type="term" value="C:plasma membrane"/>
    <property type="evidence" value="ECO:0007669"/>
    <property type="project" value="TreeGrafter"/>
</dbReference>